<feature type="region of interest" description="Disordered" evidence="1">
    <location>
        <begin position="1"/>
        <end position="51"/>
    </location>
</feature>
<reference evidence="2 3" key="1">
    <citation type="journal article" date="2008" name="Nature">
        <title>The genome of the model beetle and pest Tribolium castaneum.</title>
        <authorList>
            <consortium name="Tribolium Genome Sequencing Consortium"/>
            <person name="Richards S."/>
            <person name="Gibbs R.A."/>
            <person name="Weinstock G.M."/>
            <person name="Brown S.J."/>
            <person name="Denell R."/>
            <person name="Beeman R.W."/>
            <person name="Gibbs R."/>
            <person name="Beeman R.W."/>
            <person name="Brown S.J."/>
            <person name="Bucher G."/>
            <person name="Friedrich M."/>
            <person name="Grimmelikhuijzen C.J."/>
            <person name="Klingler M."/>
            <person name="Lorenzen M."/>
            <person name="Richards S."/>
            <person name="Roth S."/>
            <person name="Schroder R."/>
            <person name="Tautz D."/>
            <person name="Zdobnov E.M."/>
            <person name="Muzny D."/>
            <person name="Gibbs R.A."/>
            <person name="Weinstock G.M."/>
            <person name="Attaway T."/>
            <person name="Bell S."/>
            <person name="Buhay C.J."/>
            <person name="Chandrabose M.N."/>
            <person name="Chavez D."/>
            <person name="Clerk-Blankenburg K.P."/>
            <person name="Cree A."/>
            <person name="Dao M."/>
            <person name="Davis C."/>
            <person name="Chacko J."/>
            <person name="Dinh H."/>
            <person name="Dugan-Rocha S."/>
            <person name="Fowler G."/>
            <person name="Garner T.T."/>
            <person name="Garnes J."/>
            <person name="Gnirke A."/>
            <person name="Hawes A."/>
            <person name="Hernandez J."/>
            <person name="Hines S."/>
            <person name="Holder M."/>
            <person name="Hume J."/>
            <person name="Jhangiani S.N."/>
            <person name="Joshi V."/>
            <person name="Khan Z.M."/>
            <person name="Jackson L."/>
            <person name="Kovar C."/>
            <person name="Kowis A."/>
            <person name="Lee S."/>
            <person name="Lewis L.R."/>
            <person name="Margolis J."/>
            <person name="Morgan M."/>
            <person name="Nazareth L.V."/>
            <person name="Nguyen N."/>
            <person name="Okwuonu G."/>
            <person name="Parker D."/>
            <person name="Richards S."/>
            <person name="Ruiz S.J."/>
            <person name="Santibanez J."/>
            <person name="Savard J."/>
            <person name="Scherer S.E."/>
            <person name="Schneider B."/>
            <person name="Sodergren E."/>
            <person name="Tautz D."/>
            <person name="Vattahil S."/>
            <person name="Villasana D."/>
            <person name="White C.S."/>
            <person name="Wright R."/>
            <person name="Park Y."/>
            <person name="Beeman R.W."/>
            <person name="Lord J."/>
            <person name="Oppert B."/>
            <person name="Lorenzen M."/>
            <person name="Brown S."/>
            <person name="Wang L."/>
            <person name="Savard J."/>
            <person name="Tautz D."/>
            <person name="Richards S."/>
            <person name="Weinstock G."/>
            <person name="Gibbs R.A."/>
            <person name="Liu Y."/>
            <person name="Worley K."/>
            <person name="Weinstock G."/>
            <person name="Elsik C.G."/>
            <person name="Reese J.T."/>
            <person name="Elhaik E."/>
            <person name="Landan G."/>
            <person name="Graur D."/>
            <person name="Arensburger P."/>
            <person name="Atkinson P."/>
            <person name="Beeman R.W."/>
            <person name="Beidler J."/>
            <person name="Brown S.J."/>
            <person name="Demuth J.P."/>
            <person name="Drury D.W."/>
            <person name="Du Y.Z."/>
            <person name="Fujiwara H."/>
            <person name="Lorenzen M."/>
            <person name="Maselli V."/>
            <person name="Osanai M."/>
            <person name="Park Y."/>
            <person name="Robertson H.M."/>
            <person name="Tu Z."/>
            <person name="Wang J.J."/>
            <person name="Wang S."/>
            <person name="Richards S."/>
            <person name="Song H."/>
            <person name="Zhang L."/>
            <person name="Sodergren E."/>
            <person name="Werner D."/>
            <person name="Stanke M."/>
            <person name="Morgenstern B."/>
            <person name="Solovyev V."/>
            <person name="Kosarev P."/>
            <person name="Brown G."/>
            <person name="Chen H.C."/>
            <person name="Ermolaeva O."/>
            <person name="Hlavina W."/>
            <person name="Kapustin Y."/>
            <person name="Kiryutin B."/>
            <person name="Kitts P."/>
            <person name="Maglott D."/>
            <person name="Pruitt K."/>
            <person name="Sapojnikov V."/>
            <person name="Souvorov A."/>
            <person name="Mackey A.J."/>
            <person name="Waterhouse R.M."/>
            <person name="Wyder S."/>
            <person name="Zdobnov E.M."/>
            <person name="Zdobnov E.M."/>
            <person name="Wyder S."/>
            <person name="Kriventseva E.V."/>
            <person name="Kadowaki T."/>
            <person name="Bork P."/>
            <person name="Aranda M."/>
            <person name="Bao R."/>
            <person name="Beermann A."/>
            <person name="Berns N."/>
            <person name="Bolognesi R."/>
            <person name="Bonneton F."/>
            <person name="Bopp D."/>
            <person name="Brown S.J."/>
            <person name="Bucher G."/>
            <person name="Butts T."/>
            <person name="Chaumot A."/>
            <person name="Denell R.E."/>
            <person name="Ferrier D.E."/>
            <person name="Friedrich M."/>
            <person name="Gordon C.M."/>
            <person name="Jindra M."/>
            <person name="Klingler M."/>
            <person name="Lan Q."/>
            <person name="Lattorff H.M."/>
            <person name="Laudet V."/>
            <person name="von Levetsow C."/>
            <person name="Liu Z."/>
            <person name="Lutz R."/>
            <person name="Lynch J.A."/>
            <person name="da Fonseca R.N."/>
            <person name="Posnien N."/>
            <person name="Reuter R."/>
            <person name="Roth S."/>
            <person name="Savard J."/>
            <person name="Schinko J.B."/>
            <person name="Schmitt C."/>
            <person name="Schoppmeier M."/>
            <person name="Schroder R."/>
            <person name="Shippy T.D."/>
            <person name="Simonnet F."/>
            <person name="Marques-Souza H."/>
            <person name="Tautz D."/>
            <person name="Tomoyasu Y."/>
            <person name="Trauner J."/>
            <person name="Van der Zee M."/>
            <person name="Vervoort M."/>
            <person name="Wittkopp N."/>
            <person name="Wimmer E.A."/>
            <person name="Yang X."/>
            <person name="Jones A.K."/>
            <person name="Sattelle D.B."/>
            <person name="Ebert P.R."/>
            <person name="Nelson D."/>
            <person name="Scott J.G."/>
            <person name="Beeman R.W."/>
            <person name="Muthukrishnan S."/>
            <person name="Kramer K.J."/>
            <person name="Arakane Y."/>
            <person name="Beeman R.W."/>
            <person name="Zhu Q."/>
            <person name="Hogenkamp D."/>
            <person name="Dixit R."/>
            <person name="Oppert B."/>
            <person name="Jiang H."/>
            <person name="Zou Z."/>
            <person name="Marshall J."/>
            <person name="Elpidina E."/>
            <person name="Vinokurov K."/>
            <person name="Oppert C."/>
            <person name="Zou Z."/>
            <person name="Evans J."/>
            <person name="Lu Z."/>
            <person name="Zhao P."/>
            <person name="Sumathipala N."/>
            <person name="Altincicek B."/>
            <person name="Vilcinskas A."/>
            <person name="Williams M."/>
            <person name="Hultmark D."/>
            <person name="Hetru C."/>
            <person name="Jiang H."/>
            <person name="Grimmelikhuijzen C.J."/>
            <person name="Hauser F."/>
            <person name="Cazzamali G."/>
            <person name="Williamson M."/>
            <person name="Park Y."/>
            <person name="Li B."/>
            <person name="Tanaka Y."/>
            <person name="Predel R."/>
            <person name="Neupert S."/>
            <person name="Schachtner J."/>
            <person name="Verleyen P."/>
            <person name="Raible F."/>
            <person name="Bork P."/>
            <person name="Friedrich M."/>
            <person name="Walden K.K."/>
            <person name="Robertson H.M."/>
            <person name="Angeli S."/>
            <person name="Foret S."/>
            <person name="Bucher G."/>
            <person name="Schuetz S."/>
            <person name="Maleszka R."/>
            <person name="Wimmer E.A."/>
            <person name="Beeman R.W."/>
            <person name="Lorenzen M."/>
            <person name="Tomoyasu Y."/>
            <person name="Miller S.C."/>
            <person name="Grossmann D."/>
            <person name="Bucher G."/>
        </authorList>
    </citation>
    <scope>NUCLEOTIDE SEQUENCE [LARGE SCALE GENOMIC DNA]</scope>
    <source>
        <strain evidence="2 3">Georgia GA2</strain>
    </source>
</reference>
<dbReference type="EMBL" id="KQ971307">
    <property type="protein sequence ID" value="EFA10829.1"/>
    <property type="molecule type" value="Genomic_DNA"/>
</dbReference>
<evidence type="ECO:0000313" key="3">
    <source>
        <dbReference type="Proteomes" id="UP000007266"/>
    </source>
</evidence>
<evidence type="ECO:0000313" key="2">
    <source>
        <dbReference type="EMBL" id="EFA10829.1"/>
    </source>
</evidence>
<organism evidence="2 3">
    <name type="scientific">Tribolium castaneum</name>
    <name type="common">Red flour beetle</name>
    <dbReference type="NCBI Taxonomy" id="7070"/>
    <lineage>
        <taxon>Eukaryota</taxon>
        <taxon>Metazoa</taxon>
        <taxon>Ecdysozoa</taxon>
        <taxon>Arthropoda</taxon>
        <taxon>Hexapoda</taxon>
        <taxon>Insecta</taxon>
        <taxon>Pterygota</taxon>
        <taxon>Neoptera</taxon>
        <taxon>Endopterygota</taxon>
        <taxon>Coleoptera</taxon>
        <taxon>Polyphaga</taxon>
        <taxon>Cucujiformia</taxon>
        <taxon>Tenebrionidae</taxon>
        <taxon>Tenebrionidae incertae sedis</taxon>
        <taxon>Tribolium</taxon>
    </lineage>
</organism>
<reference evidence="2 3" key="2">
    <citation type="journal article" date="2010" name="Nucleic Acids Res.">
        <title>BeetleBase in 2010: revisions to provide comprehensive genomic information for Tribolium castaneum.</title>
        <authorList>
            <person name="Kim H.S."/>
            <person name="Murphy T."/>
            <person name="Xia J."/>
            <person name="Caragea D."/>
            <person name="Park Y."/>
            <person name="Beeman R.W."/>
            <person name="Lorenzen M.D."/>
            <person name="Butcher S."/>
            <person name="Manak J.R."/>
            <person name="Brown S.J."/>
        </authorList>
    </citation>
    <scope>GENOME REANNOTATION</scope>
    <source>
        <strain evidence="2 3">Georgia GA2</strain>
    </source>
</reference>
<feature type="compositionally biased region" description="Polar residues" evidence="1">
    <location>
        <begin position="1"/>
        <end position="20"/>
    </location>
</feature>
<keyword evidence="3" id="KW-1185">Reference proteome</keyword>
<accession>D6W6L0</accession>
<gene>
    <name evidence="2" type="primary">GLEAN_01605</name>
    <name evidence="2" type="ORF">TcasGA2_TC001605</name>
</gene>
<dbReference type="Proteomes" id="UP000007266">
    <property type="component" value="Linkage group 1"/>
</dbReference>
<sequence>MRLNLAVQSGRSNVETTNDQAIAGDLSPIPKQPKKQTRGCSRPAGPSRGCKRTKGELLAAIVCV</sequence>
<protein>
    <submittedName>
        <fullName evidence="2">Uncharacterized protein</fullName>
    </submittedName>
</protein>
<dbReference type="AlphaFoldDB" id="D6W6L0"/>
<proteinExistence type="predicted"/>
<name>D6W6L0_TRICA</name>
<evidence type="ECO:0000256" key="1">
    <source>
        <dbReference type="SAM" id="MobiDB-lite"/>
    </source>
</evidence>
<dbReference type="HOGENOM" id="CLU_2870502_0_0_1"/>
<dbReference type="InParanoid" id="D6W6L0"/>